<name>A0A402CF28_RHOWR</name>
<gene>
    <name evidence="2" type="ORF">Rhow_006149</name>
</gene>
<dbReference type="InterPro" id="IPR013154">
    <property type="entry name" value="ADH-like_N"/>
</dbReference>
<dbReference type="PANTHER" id="PTHR43677:SF4">
    <property type="entry name" value="QUINONE OXIDOREDUCTASE-LIKE PROTEIN 2"/>
    <property type="match status" value="1"/>
</dbReference>
<dbReference type="InterPro" id="IPR011032">
    <property type="entry name" value="GroES-like_sf"/>
</dbReference>
<dbReference type="Pfam" id="PF08240">
    <property type="entry name" value="ADH_N"/>
    <property type="match status" value="1"/>
</dbReference>
<keyword evidence="3" id="KW-1185">Reference proteome</keyword>
<dbReference type="InterPro" id="IPR013149">
    <property type="entry name" value="ADH-like_C"/>
</dbReference>
<dbReference type="SUPFAM" id="SSF50129">
    <property type="entry name" value="GroES-like"/>
    <property type="match status" value="1"/>
</dbReference>
<dbReference type="SMART" id="SM00829">
    <property type="entry name" value="PKS_ER"/>
    <property type="match status" value="1"/>
</dbReference>
<dbReference type="InterPro" id="IPR051397">
    <property type="entry name" value="Zn-ADH-like_protein"/>
</dbReference>
<dbReference type="Proteomes" id="UP000287519">
    <property type="component" value="Unassembled WGS sequence"/>
</dbReference>
<feature type="domain" description="Enoyl reductase (ER)" evidence="1">
    <location>
        <begin position="10"/>
        <end position="329"/>
    </location>
</feature>
<comment type="caution">
    <text evidence="2">The sequence shown here is derived from an EMBL/GenBank/DDBJ whole genome shotgun (WGS) entry which is preliminary data.</text>
</comment>
<dbReference type="InterPro" id="IPR036291">
    <property type="entry name" value="NAD(P)-bd_dom_sf"/>
</dbReference>
<dbReference type="EMBL" id="BHYM01000052">
    <property type="protein sequence ID" value="GCE42210.1"/>
    <property type="molecule type" value="Genomic_DNA"/>
</dbReference>
<dbReference type="Pfam" id="PF00107">
    <property type="entry name" value="ADH_zinc_N"/>
    <property type="match status" value="1"/>
</dbReference>
<organism evidence="2 3">
    <name type="scientific">Rhodococcus wratislaviensis</name>
    <name type="common">Tsukamurella wratislaviensis</name>
    <dbReference type="NCBI Taxonomy" id="44752"/>
    <lineage>
        <taxon>Bacteria</taxon>
        <taxon>Bacillati</taxon>
        <taxon>Actinomycetota</taxon>
        <taxon>Actinomycetes</taxon>
        <taxon>Mycobacteriales</taxon>
        <taxon>Nocardiaceae</taxon>
        <taxon>Rhodococcus</taxon>
    </lineage>
</organism>
<proteinExistence type="predicted"/>
<dbReference type="PANTHER" id="PTHR43677">
    <property type="entry name" value="SHORT-CHAIN DEHYDROGENASE/REDUCTASE"/>
    <property type="match status" value="1"/>
</dbReference>
<dbReference type="Gene3D" id="3.40.50.720">
    <property type="entry name" value="NAD(P)-binding Rossmann-like Domain"/>
    <property type="match status" value="1"/>
</dbReference>
<dbReference type="GO" id="GO:0016491">
    <property type="term" value="F:oxidoreductase activity"/>
    <property type="evidence" value="ECO:0007669"/>
    <property type="project" value="InterPro"/>
</dbReference>
<dbReference type="InterPro" id="IPR020843">
    <property type="entry name" value="ER"/>
</dbReference>
<dbReference type="RefSeq" id="WP_225858310.1">
    <property type="nucleotide sequence ID" value="NZ_BHYM01000052.1"/>
</dbReference>
<evidence type="ECO:0000313" key="3">
    <source>
        <dbReference type="Proteomes" id="UP000287519"/>
    </source>
</evidence>
<sequence>MKAWVSHEAGDPSTLVLEETRIPEPRGDEVLVRVQAVGVNFPDGLFIRDLYQIKPPRPFVPGSEFCGVVEKTGANATHLKRGDVVVGASGWGAMSEYVALPEDRLFRIPDDLPREEAAAFLFTYATAYHALHDSGRLSAGETLVVLGAAGGVGSAAVGVGKALGATVIASASTQAKIDFAVGCGATDGLVYDVDLPTGDGQRELTRQLKALAPAAGVDVVLDPVGGPYTEPALRSLARGGRHLVVGFAAGIPRVPLNIALLRSCHIIGVDWRTFIQEERAANEKNMEVLFALWRSRQIQPQVTELFPFEAAPTAIARLDERQAMGKIVVSLLA</sequence>
<evidence type="ECO:0000313" key="2">
    <source>
        <dbReference type="EMBL" id="GCE42210.1"/>
    </source>
</evidence>
<protein>
    <submittedName>
        <fullName evidence="2">Zn-dependent oxidoreductase PA5234</fullName>
    </submittedName>
</protein>
<dbReference type="AlphaFoldDB" id="A0A402CF28"/>
<dbReference type="CDD" id="cd08241">
    <property type="entry name" value="QOR1"/>
    <property type="match status" value="1"/>
</dbReference>
<evidence type="ECO:0000259" key="1">
    <source>
        <dbReference type="SMART" id="SM00829"/>
    </source>
</evidence>
<reference evidence="2 3" key="1">
    <citation type="submission" date="2018-11" db="EMBL/GenBank/DDBJ databases">
        <title>Microbial catabolism of amino acid.</title>
        <authorList>
            <person name="Hibi M."/>
            <person name="Ogawa J."/>
        </authorList>
    </citation>
    <scope>NUCLEOTIDE SEQUENCE [LARGE SCALE GENOMIC DNA]</scope>
    <source>
        <strain evidence="2 3">C31-06</strain>
    </source>
</reference>
<accession>A0A402CF28</accession>
<dbReference type="Gene3D" id="3.90.180.10">
    <property type="entry name" value="Medium-chain alcohol dehydrogenases, catalytic domain"/>
    <property type="match status" value="1"/>
</dbReference>
<dbReference type="SUPFAM" id="SSF51735">
    <property type="entry name" value="NAD(P)-binding Rossmann-fold domains"/>
    <property type="match status" value="1"/>
</dbReference>